<dbReference type="AlphaFoldDB" id="K0ICM1"/>
<organism evidence="1 2">
    <name type="scientific">Nitrososphaera gargensis (strain Ga9.2)</name>
    <dbReference type="NCBI Taxonomy" id="1237085"/>
    <lineage>
        <taxon>Archaea</taxon>
        <taxon>Nitrososphaerota</taxon>
        <taxon>Nitrososphaeria</taxon>
        <taxon>Nitrososphaerales</taxon>
        <taxon>Nitrososphaeraceae</taxon>
        <taxon>Nitrososphaera</taxon>
    </lineage>
</organism>
<reference evidence="1 2" key="1">
    <citation type="journal article" date="2012" name="Environ. Microbiol.">
        <title>The genome of the ammonia-oxidizing Candidatus Nitrososphaera gargensis: insights into metabolic versatility and environmental adaptations.</title>
        <authorList>
            <person name="Spang A."/>
            <person name="Poehlein A."/>
            <person name="Offre P."/>
            <person name="Zumbragel S."/>
            <person name="Haider S."/>
            <person name="Rychlik N."/>
            <person name="Nowka B."/>
            <person name="Schmeisser C."/>
            <person name="Lebedeva E.V."/>
            <person name="Rattei T."/>
            <person name="Bohm C."/>
            <person name="Schmid M."/>
            <person name="Galushko A."/>
            <person name="Hatzenpichler R."/>
            <person name="Weinmaier T."/>
            <person name="Daniel R."/>
            <person name="Schleper C."/>
            <person name="Spieck E."/>
            <person name="Streit W."/>
            <person name="Wagner M."/>
        </authorList>
    </citation>
    <scope>NUCLEOTIDE SEQUENCE [LARGE SCALE GENOMIC DNA]</scope>
    <source>
        <strain evidence="2">Ga9.2</strain>
    </source>
</reference>
<dbReference type="InParanoid" id="K0ICM1"/>
<accession>K0ICM1</accession>
<dbReference type="STRING" id="1237085.Ngar_c21860"/>
<evidence type="ECO:0000313" key="1">
    <source>
        <dbReference type="EMBL" id="AFU59116.1"/>
    </source>
</evidence>
<dbReference type="EMBL" id="CP002408">
    <property type="protein sequence ID" value="AFU59116.1"/>
    <property type="molecule type" value="Genomic_DNA"/>
</dbReference>
<dbReference type="BioCyc" id="CNIT1237085:G1324-2184-MONOMER"/>
<sequence>MVVWCVLIHVKHYKLIVGRDTGRMTTKKQAGVQKLVASKKTAEELAIEEYQRQLELAIENH</sequence>
<protein>
    <submittedName>
        <fullName evidence="1">Uncharacterized protein</fullName>
    </submittedName>
</protein>
<proteinExistence type="predicted"/>
<gene>
    <name evidence="1" type="ordered locus">Ngar_c21860</name>
</gene>
<keyword evidence="2" id="KW-1185">Reference proteome</keyword>
<name>K0ICM1_NITGG</name>
<dbReference type="KEGG" id="nga:Ngar_c21860"/>
<dbReference type="Proteomes" id="UP000008037">
    <property type="component" value="Chromosome"/>
</dbReference>
<evidence type="ECO:0000313" key="2">
    <source>
        <dbReference type="Proteomes" id="UP000008037"/>
    </source>
</evidence>
<dbReference type="HOGENOM" id="CLU_2911654_0_0_2"/>